<evidence type="ECO:0000259" key="4">
    <source>
        <dbReference type="PROSITE" id="PS50075"/>
    </source>
</evidence>
<dbReference type="InterPro" id="IPR009081">
    <property type="entry name" value="PP-bd_ACP"/>
</dbReference>
<dbReference type="GO" id="GO:0008610">
    <property type="term" value="P:lipid biosynthetic process"/>
    <property type="evidence" value="ECO:0007669"/>
    <property type="project" value="UniProtKB-ARBA"/>
</dbReference>
<dbReference type="FunFam" id="1.10.1200.10:FF:000005">
    <property type="entry name" value="Nonribosomal peptide synthetase 1"/>
    <property type="match status" value="1"/>
</dbReference>
<evidence type="ECO:0000256" key="1">
    <source>
        <dbReference type="ARBA" id="ARBA00001957"/>
    </source>
</evidence>
<dbReference type="CDD" id="cd19531">
    <property type="entry name" value="LCL_NRPS-like"/>
    <property type="match status" value="1"/>
</dbReference>
<organism evidence="5 6">
    <name type="scientific">Plectonema cf. radiosum LEGE 06105</name>
    <dbReference type="NCBI Taxonomy" id="945769"/>
    <lineage>
        <taxon>Bacteria</taxon>
        <taxon>Bacillati</taxon>
        <taxon>Cyanobacteriota</taxon>
        <taxon>Cyanophyceae</taxon>
        <taxon>Oscillatoriophycideae</taxon>
        <taxon>Oscillatoriales</taxon>
        <taxon>Microcoleaceae</taxon>
        <taxon>Plectonema</taxon>
    </lineage>
</organism>
<comment type="cofactor">
    <cofactor evidence="1">
        <name>pantetheine 4'-phosphate</name>
        <dbReference type="ChEBI" id="CHEBI:47942"/>
    </cofactor>
</comment>
<dbReference type="SUPFAM" id="SSF56801">
    <property type="entry name" value="Acetyl-CoA synthetase-like"/>
    <property type="match status" value="1"/>
</dbReference>
<dbReference type="SMART" id="SM00823">
    <property type="entry name" value="PKS_PP"/>
    <property type="match status" value="1"/>
</dbReference>
<keyword evidence="6" id="KW-1185">Reference proteome</keyword>
<dbReference type="Gene3D" id="3.30.300.30">
    <property type="match status" value="1"/>
</dbReference>
<dbReference type="GO" id="GO:0009366">
    <property type="term" value="C:enterobactin synthetase complex"/>
    <property type="evidence" value="ECO:0007669"/>
    <property type="project" value="TreeGrafter"/>
</dbReference>
<dbReference type="SUPFAM" id="SSF47336">
    <property type="entry name" value="ACP-like"/>
    <property type="match status" value="1"/>
</dbReference>
<dbReference type="InterPro" id="IPR020806">
    <property type="entry name" value="PKS_PP-bd"/>
</dbReference>
<dbReference type="PROSITE" id="PS00012">
    <property type="entry name" value="PHOSPHOPANTETHEINE"/>
    <property type="match status" value="1"/>
</dbReference>
<evidence type="ECO:0000313" key="6">
    <source>
        <dbReference type="Proteomes" id="UP000620559"/>
    </source>
</evidence>
<gene>
    <name evidence="5" type="ORF">IQ247_29805</name>
</gene>
<dbReference type="InterPro" id="IPR023213">
    <property type="entry name" value="CAT-like_dom_sf"/>
</dbReference>
<dbReference type="InterPro" id="IPR001242">
    <property type="entry name" value="Condensation_dom"/>
</dbReference>
<dbReference type="FunFam" id="3.30.559.10:FF:000012">
    <property type="entry name" value="Non-ribosomal peptide synthetase"/>
    <property type="match status" value="1"/>
</dbReference>
<dbReference type="GO" id="GO:0047527">
    <property type="term" value="F:2,3-dihydroxybenzoate-serine ligase activity"/>
    <property type="evidence" value="ECO:0007669"/>
    <property type="project" value="TreeGrafter"/>
</dbReference>
<keyword evidence="2" id="KW-0596">Phosphopantetheine</keyword>
<dbReference type="PANTHER" id="PTHR45527">
    <property type="entry name" value="NONRIBOSOMAL PEPTIDE SYNTHETASE"/>
    <property type="match status" value="1"/>
</dbReference>
<dbReference type="GO" id="GO:0005829">
    <property type="term" value="C:cytosol"/>
    <property type="evidence" value="ECO:0007669"/>
    <property type="project" value="TreeGrafter"/>
</dbReference>
<dbReference type="Gene3D" id="1.10.1200.10">
    <property type="entry name" value="ACP-like"/>
    <property type="match status" value="1"/>
</dbReference>
<dbReference type="RefSeq" id="WP_228060176.1">
    <property type="nucleotide sequence ID" value="NZ_JADEWL010000205.1"/>
</dbReference>
<proteinExistence type="predicted"/>
<protein>
    <submittedName>
        <fullName evidence="5">Non-ribosomal peptide synthetase</fullName>
    </submittedName>
</protein>
<dbReference type="GO" id="GO:0031177">
    <property type="term" value="F:phosphopantetheine binding"/>
    <property type="evidence" value="ECO:0007669"/>
    <property type="project" value="InterPro"/>
</dbReference>
<feature type="domain" description="Carrier" evidence="4">
    <location>
        <begin position="57"/>
        <end position="132"/>
    </location>
</feature>
<sequence>VIPELRSFLELKLPNYMVPGAFITLEALPLTPNGKVDRKALPLPDTLRPELQETYVAPQTNIEKQLANIWVKVLGLDKIGINDNFFELGGHSLLATQVISRINKTFNIELPLRRLFEFSTLAKLAKIIEDKKVSAKPTRQIQRVSREIELPLSFGQQRLWFLNKLDPNSFAYNFTNALLMQGRLKVKALEDSVNEIVRRHEVLRTYFKAIEGQPIQKIVPVLKISLAILDLQNLPETERQAEVQRLERADAQQPFNLTQAPLLRLTLVRLETREHILLITMHHIISDAWSAGIFIQELSSLYKAFSKGQPTPLGELPIQYADYAMWQQESLKQEKLHTQLAYWKQQLEGVKTVLELPTDKPRSQLQTSVGTKHSFTLSKELSHSLKILSQQQGVTLFMTLLAAFNTLLYHYTKQEDILVGSPIANRNYSEIEGLIGFFANTLVLRANFSKNLNFKELLQQVREVALGAYTHQDLPFEKLVTELQVERNNNRSPLFQVWFVLQNVPTSHLELEGLNLNIRGIESGMVRHDLNFNLSETSEDIKGFFEYKTDLFKATTIAQMAKLFETLLEIVVKQPDIHLKKLIEMLNKFQKQQQILENQEFQKVRRQKLGKVSRKKATDIS</sequence>
<accession>A0A8J7FDU9</accession>
<dbReference type="SUPFAM" id="SSF52777">
    <property type="entry name" value="CoA-dependent acyltransferases"/>
    <property type="match status" value="2"/>
</dbReference>
<feature type="non-terminal residue" evidence="5">
    <location>
        <position position="1"/>
    </location>
</feature>
<dbReference type="Pfam" id="PF00668">
    <property type="entry name" value="Condensation"/>
    <property type="match status" value="1"/>
</dbReference>
<reference evidence="5" key="1">
    <citation type="submission" date="2020-10" db="EMBL/GenBank/DDBJ databases">
        <authorList>
            <person name="Castelo-Branco R."/>
            <person name="Eusebio N."/>
            <person name="Adriana R."/>
            <person name="Vieira A."/>
            <person name="Brugerolle De Fraissinette N."/>
            <person name="Rezende De Castro R."/>
            <person name="Schneider M.P."/>
            <person name="Vasconcelos V."/>
            <person name="Leao P.N."/>
        </authorList>
    </citation>
    <scope>NUCLEOTIDE SEQUENCE</scope>
    <source>
        <strain evidence="5">LEGE 06105</strain>
    </source>
</reference>
<dbReference type="FunFam" id="3.30.559.30:FF:000001">
    <property type="entry name" value="Non-ribosomal peptide synthetase"/>
    <property type="match status" value="1"/>
</dbReference>
<dbReference type="InterPro" id="IPR006162">
    <property type="entry name" value="Ppantetheine_attach_site"/>
</dbReference>
<name>A0A8J7FDU9_9CYAN</name>
<evidence type="ECO:0000313" key="5">
    <source>
        <dbReference type="EMBL" id="MBE9216799.1"/>
    </source>
</evidence>
<dbReference type="EMBL" id="JADEWL010000205">
    <property type="protein sequence ID" value="MBE9216799.1"/>
    <property type="molecule type" value="Genomic_DNA"/>
</dbReference>
<dbReference type="Gene3D" id="3.30.559.30">
    <property type="entry name" value="Nonribosomal peptide synthetase, condensation domain"/>
    <property type="match status" value="1"/>
</dbReference>
<dbReference type="InterPro" id="IPR036736">
    <property type="entry name" value="ACP-like_sf"/>
</dbReference>
<comment type="caution">
    <text evidence="5">The sequence shown here is derived from an EMBL/GenBank/DDBJ whole genome shotgun (WGS) entry which is preliminary data.</text>
</comment>
<dbReference type="Gene3D" id="3.30.559.10">
    <property type="entry name" value="Chloramphenicol acetyltransferase-like domain"/>
    <property type="match status" value="1"/>
</dbReference>
<dbReference type="Proteomes" id="UP000620559">
    <property type="component" value="Unassembled WGS sequence"/>
</dbReference>
<dbReference type="InterPro" id="IPR045851">
    <property type="entry name" value="AMP-bd_C_sf"/>
</dbReference>
<dbReference type="GO" id="GO:0043041">
    <property type="term" value="P:amino acid activation for nonribosomal peptide biosynthetic process"/>
    <property type="evidence" value="ECO:0007669"/>
    <property type="project" value="TreeGrafter"/>
</dbReference>
<keyword evidence="3" id="KW-0597">Phosphoprotein</keyword>
<dbReference type="PROSITE" id="PS50075">
    <property type="entry name" value="CARRIER"/>
    <property type="match status" value="1"/>
</dbReference>
<dbReference type="GO" id="GO:0009239">
    <property type="term" value="P:enterobactin biosynthetic process"/>
    <property type="evidence" value="ECO:0007669"/>
    <property type="project" value="TreeGrafter"/>
</dbReference>
<dbReference type="AlphaFoldDB" id="A0A8J7FDU9"/>
<dbReference type="Pfam" id="PF00550">
    <property type="entry name" value="PP-binding"/>
    <property type="match status" value="1"/>
</dbReference>
<dbReference type="PANTHER" id="PTHR45527:SF1">
    <property type="entry name" value="FATTY ACID SYNTHASE"/>
    <property type="match status" value="1"/>
</dbReference>
<evidence type="ECO:0000256" key="3">
    <source>
        <dbReference type="ARBA" id="ARBA00022553"/>
    </source>
</evidence>
<evidence type="ECO:0000256" key="2">
    <source>
        <dbReference type="ARBA" id="ARBA00022450"/>
    </source>
</evidence>